<proteinExistence type="predicted"/>
<dbReference type="RefSeq" id="WP_051166790.1">
    <property type="nucleotide sequence ID" value="NZ_CBYB010000041.1"/>
</dbReference>
<sequence>MSPAALETDNAADNRFDKICRIVGECCYGIHDISRTEVDGNPPLPRFNMPLELGFFWAQRSTAGPSTATNPALFSIENSIDFSVTYRILLVRTFIRTKATLTD</sequence>
<comment type="caution">
    <text evidence="1">The sequence shown here is derived from an EMBL/GenBank/DDBJ whole genome shotgun (WGS) entry which is preliminary data.</text>
</comment>
<name>W6RHV9_9HYPH</name>
<geneLocation type="plasmid" evidence="1">
    <name>pLPU83b</name>
</geneLocation>
<protein>
    <submittedName>
        <fullName evidence="1">Uncharacterized protein</fullName>
    </submittedName>
</protein>
<evidence type="ECO:0000313" key="1">
    <source>
        <dbReference type="EMBL" id="CDM60399.1"/>
    </source>
</evidence>
<gene>
    <name evidence="1" type="ORF">LPU83_pLPU83b_0414</name>
</gene>
<evidence type="ECO:0000313" key="2">
    <source>
        <dbReference type="Proteomes" id="UP000019443"/>
    </source>
</evidence>
<dbReference type="EMBL" id="CBYB010000041">
    <property type="protein sequence ID" value="CDM60399.1"/>
    <property type="molecule type" value="Genomic_DNA"/>
</dbReference>
<accession>W6RHV9</accession>
<keyword evidence="2" id="KW-1185">Reference proteome</keyword>
<reference evidence="1" key="1">
    <citation type="submission" date="2013-11" db="EMBL/GenBank/DDBJ databases">
        <title>Draft genome sequence of the broad-host-range Rhizobium sp. LPU83 strain, a member of the low-genetic diversity Oregon-like Rhizobium sp. group.</title>
        <authorList>
            <person name="Wibberg D."/>
            <person name="Puehler A."/>
            <person name="Schlueter A."/>
        </authorList>
    </citation>
    <scope>NUCLEOTIDE SEQUENCE [LARGE SCALE GENOMIC DNA]</scope>
    <source>
        <strain evidence="1">LPU83</strain>
        <plasmid evidence="1">pLPU83b</plasmid>
    </source>
</reference>
<keyword evidence="1" id="KW-0614">Plasmid</keyword>
<organism evidence="1 2">
    <name type="scientific">Rhizobium favelukesii</name>
    <dbReference type="NCBI Taxonomy" id="348824"/>
    <lineage>
        <taxon>Bacteria</taxon>
        <taxon>Pseudomonadati</taxon>
        <taxon>Pseudomonadota</taxon>
        <taxon>Alphaproteobacteria</taxon>
        <taxon>Hyphomicrobiales</taxon>
        <taxon>Rhizobiaceae</taxon>
        <taxon>Rhizobium/Agrobacterium group</taxon>
        <taxon>Rhizobium</taxon>
    </lineage>
</organism>
<dbReference type="Proteomes" id="UP000019443">
    <property type="component" value="Unassembled WGS sequence"/>
</dbReference>
<dbReference type="AlphaFoldDB" id="W6RHV9"/>